<dbReference type="Gene3D" id="3.40.50.10140">
    <property type="entry name" value="Toll/interleukin-1 receptor homology (TIR) domain"/>
    <property type="match status" value="2"/>
</dbReference>
<reference evidence="7" key="1">
    <citation type="submission" date="2023-10" db="EMBL/GenBank/DDBJ databases">
        <title>Chromosome-level genome of the transformable northern wattle, Acacia crassicarpa.</title>
        <authorList>
            <person name="Massaro I."/>
            <person name="Sinha N.R."/>
            <person name="Poethig S."/>
            <person name="Leichty A.R."/>
        </authorList>
    </citation>
    <scope>NUCLEOTIDE SEQUENCE</scope>
    <source>
        <strain evidence="7">Acra3RX</strain>
        <tissue evidence="7">Leaf</tissue>
    </source>
</reference>
<evidence type="ECO:0000259" key="6">
    <source>
        <dbReference type="PROSITE" id="PS50104"/>
    </source>
</evidence>
<evidence type="ECO:0000256" key="1">
    <source>
        <dbReference type="ARBA" id="ARBA00011982"/>
    </source>
</evidence>
<dbReference type="InterPro" id="IPR035897">
    <property type="entry name" value="Toll_tir_struct_dom_sf"/>
</dbReference>
<name>A0AAE1K8K5_9FABA</name>
<evidence type="ECO:0000256" key="2">
    <source>
        <dbReference type="ARBA" id="ARBA00022801"/>
    </source>
</evidence>
<evidence type="ECO:0000256" key="3">
    <source>
        <dbReference type="ARBA" id="ARBA00023027"/>
    </source>
</evidence>
<dbReference type="AlphaFoldDB" id="A0AAE1K8K5"/>
<dbReference type="EC" id="3.2.2.6" evidence="1"/>
<dbReference type="PANTHER" id="PTHR32009:SF39">
    <property type="entry name" value="TIR DOMAIN-CONTAINING PROTEIN"/>
    <property type="match status" value="1"/>
</dbReference>
<comment type="caution">
    <text evidence="7">The sequence shown here is derived from an EMBL/GenBank/DDBJ whole genome shotgun (WGS) entry which is preliminary data.</text>
</comment>
<dbReference type="GO" id="GO:0007165">
    <property type="term" value="P:signal transduction"/>
    <property type="evidence" value="ECO:0007669"/>
    <property type="project" value="InterPro"/>
</dbReference>
<gene>
    <name evidence="7" type="ORF">QN277_024999</name>
</gene>
<evidence type="ECO:0000313" key="8">
    <source>
        <dbReference type="Proteomes" id="UP001293593"/>
    </source>
</evidence>
<dbReference type="PANTHER" id="PTHR32009">
    <property type="entry name" value="TMV RESISTANCE PROTEIN N-LIKE"/>
    <property type="match status" value="1"/>
</dbReference>
<organism evidence="7 8">
    <name type="scientific">Acacia crassicarpa</name>
    <name type="common">northern wattle</name>
    <dbReference type="NCBI Taxonomy" id="499986"/>
    <lineage>
        <taxon>Eukaryota</taxon>
        <taxon>Viridiplantae</taxon>
        <taxon>Streptophyta</taxon>
        <taxon>Embryophyta</taxon>
        <taxon>Tracheophyta</taxon>
        <taxon>Spermatophyta</taxon>
        <taxon>Magnoliopsida</taxon>
        <taxon>eudicotyledons</taxon>
        <taxon>Gunneridae</taxon>
        <taxon>Pentapetalae</taxon>
        <taxon>rosids</taxon>
        <taxon>fabids</taxon>
        <taxon>Fabales</taxon>
        <taxon>Fabaceae</taxon>
        <taxon>Caesalpinioideae</taxon>
        <taxon>mimosoid clade</taxon>
        <taxon>Acacieae</taxon>
        <taxon>Acacia</taxon>
    </lineage>
</organism>
<feature type="domain" description="TIR" evidence="6">
    <location>
        <begin position="14"/>
        <end position="177"/>
    </location>
</feature>
<dbReference type="PROSITE" id="PS50104">
    <property type="entry name" value="TIR"/>
    <property type="match status" value="2"/>
</dbReference>
<dbReference type="EMBL" id="JAWXYG010000007">
    <property type="protein sequence ID" value="KAK4268324.1"/>
    <property type="molecule type" value="Genomic_DNA"/>
</dbReference>
<feature type="domain" description="TIR" evidence="6">
    <location>
        <begin position="234"/>
        <end position="379"/>
    </location>
</feature>
<keyword evidence="2" id="KW-0378">Hydrolase</keyword>
<evidence type="ECO:0000256" key="5">
    <source>
        <dbReference type="SAM" id="MobiDB-lite"/>
    </source>
</evidence>
<proteinExistence type="predicted"/>
<dbReference type="SUPFAM" id="SSF52200">
    <property type="entry name" value="Toll/Interleukin receptor TIR domain"/>
    <property type="match status" value="2"/>
</dbReference>
<dbReference type="Proteomes" id="UP001293593">
    <property type="component" value="Unassembled WGS sequence"/>
</dbReference>
<evidence type="ECO:0000256" key="4">
    <source>
        <dbReference type="ARBA" id="ARBA00047304"/>
    </source>
</evidence>
<sequence>MAHGAPSSSITDNWSFDVFVNYYDLDASSFFRHLYPSLLEKGLRVSSNYAVIPKGEEITNPHVNSLRKSRIAIIFFSKNYAYSRLCLGELVRILECFKKEDKLIYPVFYDVDPSEVRHQTGNYAKAFSGLEERYGVKRDQIEEWRRALSQAADLSGYHFLPKTTDAHECIRAVVEQVTSWIKKKREGEEEEHDDHKKKEEEEEHDDNEKEEEEEEEDDKVMPLGTLSSSITDKGPYHVFLSYCVEDRFYFTDLLRFCLHGEEHLVFVREGIRPDEDITSTLFKAIHESRIAIIVFSKKYANSETCLQELLQILESFKEEGRWIFPVYYDVDPSEAWARLEERFKDKRDQVEKWRLALSQDYHSLTKTTDIREGVRAIVE</sequence>
<feature type="region of interest" description="Disordered" evidence="5">
    <location>
        <begin position="184"/>
        <end position="225"/>
    </location>
</feature>
<comment type="catalytic activity">
    <reaction evidence="4">
        <text>NAD(+) + H2O = ADP-D-ribose + nicotinamide + H(+)</text>
        <dbReference type="Rhea" id="RHEA:16301"/>
        <dbReference type="ChEBI" id="CHEBI:15377"/>
        <dbReference type="ChEBI" id="CHEBI:15378"/>
        <dbReference type="ChEBI" id="CHEBI:17154"/>
        <dbReference type="ChEBI" id="CHEBI:57540"/>
        <dbReference type="ChEBI" id="CHEBI:57967"/>
        <dbReference type="EC" id="3.2.2.6"/>
    </reaction>
    <physiologicalReaction direction="left-to-right" evidence="4">
        <dbReference type="Rhea" id="RHEA:16302"/>
    </physiologicalReaction>
</comment>
<accession>A0AAE1K8K5</accession>
<keyword evidence="3" id="KW-0520">NAD</keyword>
<dbReference type="SMART" id="SM00255">
    <property type="entry name" value="TIR"/>
    <property type="match status" value="2"/>
</dbReference>
<keyword evidence="8" id="KW-1185">Reference proteome</keyword>
<evidence type="ECO:0000313" key="7">
    <source>
        <dbReference type="EMBL" id="KAK4268324.1"/>
    </source>
</evidence>
<dbReference type="Pfam" id="PF01582">
    <property type="entry name" value="TIR"/>
    <property type="match status" value="2"/>
</dbReference>
<feature type="compositionally biased region" description="Acidic residues" evidence="5">
    <location>
        <begin position="200"/>
        <end position="218"/>
    </location>
</feature>
<dbReference type="InterPro" id="IPR000157">
    <property type="entry name" value="TIR_dom"/>
</dbReference>
<protein>
    <recommendedName>
        <fullName evidence="1">ADP-ribosyl cyclase/cyclic ADP-ribose hydrolase</fullName>
        <ecNumber evidence="1">3.2.2.6</ecNumber>
    </recommendedName>
</protein>